<comment type="caution">
    <text evidence="6">The sequence shown here is derived from an EMBL/GenBank/DDBJ whole genome shotgun (WGS) entry which is preliminary data.</text>
</comment>
<organism evidence="6 7">
    <name type="scientific">Capsicum annuum</name>
    <name type="common">Capsicum pepper</name>
    <dbReference type="NCBI Taxonomy" id="4072"/>
    <lineage>
        <taxon>Eukaryota</taxon>
        <taxon>Viridiplantae</taxon>
        <taxon>Streptophyta</taxon>
        <taxon>Embryophyta</taxon>
        <taxon>Tracheophyta</taxon>
        <taxon>Spermatophyta</taxon>
        <taxon>Magnoliopsida</taxon>
        <taxon>eudicotyledons</taxon>
        <taxon>Gunneridae</taxon>
        <taxon>Pentapetalae</taxon>
        <taxon>asterids</taxon>
        <taxon>lamiids</taxon>
        <taxon>Solanales</taxon>
        <taxon>Solanaceae</taxon>
        <taxon>Solanoideae</taxon>
        <taxon>Capsiceae</taxon>
        <taxon>Capsicum</taxon>
    </lineage>
</organism>
<dbReference type="PANTHER" id="PTHR31470">
    <property type="entry name" value="CYSTEINE PROTEINASES SUPERFAMILY PROTEIN-RELATED-RELATED"/>
    <property type="match status" value="1"/>
</dbReference>
<dbReference type="GO" id="GO:0006508">
    <property type="term" value="P:proteolysis"/>
    <property type="evidence" value="ECO:0007669"/>
    <property type="project" value="UniProtKB-KW"/>
</dbReference>
<reference evidence="6 7" key="2">
    <citation type="journal article" date="2017" name="Genome Biol.">
        <title>New reference genome sequences of hot pepper reveal the massive evolution of plant disease-resistance genes by retroduplication.</title>
        <authorList>
            <person name="Kim S."/>
            <person name="Park J."/>
            <person name="Yeom S.I."/>
            <person name="Kim Y.M."/>
            <person name="Seo E."/>
            <person name="Kim K.T."/>
            <person name="Kim M.S."/>
            <person name="Lee J.M."/>
            <person name="Cheong K."/>
            <person name="Shin H.S."/>
            <person name="Kim S.B."/>
            <person name="Han K."/>
            <person name="Lee J."/>
            <person name="Park M."/>
            <person name="Lee H.A."/>
            <person name="Lee H.Y."/>
            <person name="Lee Y."/>
            <person name="Oh S."/>
            <person name="Lee J.H."/>
            <person name="Choi E."/>
            <person name="Choi E."/>
            <person name="Lee S.E."/>
            <person name="Jeon J."/>
            <person name="Kim H."/>
            <person name="Choi G."/>
            <person name="Song H."/>
            <person name="Lee J."/>
            <person name="Lee S.C."/>
            <person name="Kwon J.K."/>
            <person name="Lee H.Y."/>
            <person name="Koo N."/>
            <person name="Hong Y."/>
            <person name="Kim R.W."/>
            <person name="Kang W.H."/>
            <person name="Huh J.H."/>
            <person name="Kang B.C."/>
            <person name="Yang T.J."/>
            <person name="Lee Y.H."/>
            <person name="Bennetzen J.L."/>
            <person name="Choi D."/>
        </authorList>
    </citation>
    <scope>NUCLEOTIDE SEQUENCE [LARGE SCALE GENOMIC DNA]</scope>
    <source>
        <strain evidence="7">cv. CM334</strain>
    </source>
</reference>
<dbReference type="EMBL" id="AYRZ02000006">
    <property type="protein sequence ID" value="PHT78112.1"/>
    <property type="molecule type" value="Genomic_DNA"/>
</dbReference>
<dbReference type="PANTHER" id="PTHR31470:SF46">
    <property type="entry name" value="ULP1 PROTEASE FAMILY, C-TERMINAL CATALYTIC DOMAIN CONTAINING PROTEIN"/>
    <property type="match status" value="1"/>
</dbReference>
<dbReference type="Pfam" id="PF02902">
    <property type="entry name" value="Peptidase_C48"/>
    <property type="match status" value="1"/>
</dbReference>
<dbReference type="InterPro" id="IPR038765">
    <property type="entry name" value="Papain-like_cys_pep_sf"/>
</dbReference>
<protein>
    <recommendedName>
        <fullName evidence="5">Ubiquitin-like protease family profile domain-containing protein</fullName>
    </recommendedName>
</protein>
<keyword evidence="3" id="KW-0378">Hydrolase</keyword>
<evidence type="ECO:0000256" key="1">
    <source>
        <dbReference type="ARBA" id="ARBA00005234"/>
    </source>
</evidence>
<feature type="domain" description="Ubiquitin-like protease family profile" evidence="5">
    <location>
        <begin position="170"/>
        <end position="214"/>
    </location>
</feature>
<name>A0A2G2Z7Y2_CAPAN</name>
<reference evidence="6 7" key="1">
    <citation type="journal article" date="2014" name="Nat. Genet.">
        <title>Genome sequence of the hot pepper provides insights into the evolution of pungency in Capsicum species.</title>
        <authorList>
            <person name="Kim S."/>
            <person name="Park M."/>
            <person name="Yeom S.I."/>
            <person name="Kim Y.M."/>
            <person name="Lee J.M."/>
            <person name="Lee H.A."/>
            <person name="Seo E."/>
            <person name="Choi J."/>
            <person name="Cheong K."/>
            <person name="Kim K.T."/>
            <person name="Jung K."/>
            <person name="Lee G.W."/>
            <person name="Oh S.K."/>
            <person name="Bae C."/>
            <person name="Kim S.B."/>
            <person name="Lee H.Y."/>
            <person name="Kim S.Y."/>
            <person name="Kim M.S."/>
            <person name="Kang B.C."/>
            <person name="Jo Y.D."/>
            <person name="Yang H.B."/>
            <person name="Jeong H.J."/>
            <person name="Kang W.H."/>
            <person name="Kwon J.K."/>
            <person name="Shin C."/>
            <person name="Lim J.Y."/>
            <person name="Park J.H."/>
            <person name="Huh J.H."/>
            <person name="Kim J.S."/>
            <person name="Kim B.D."/>
            <person name="Cohen O."/>
            <person name="Paran I."/>
            <person name="Suh M.C."/>
            <person name="Lee S.B."/>
            <person name="Kim Y.K."/>
            <person name="Shin Y."/>
            <person name="Noh S.J."/>
            <person name="Park J."/>
            <person name="Seo Y.S."/>
            <person name="Kwon S.Y."/>
            <person name="Kim H.A."/>
            <person name="Park J.M."/>
            <person name="Kim H.J."/>
            <person name="Choi S.B."/>
            <person name="Bosland P.W."/>
            <person name="Reeves G."/>
            <person name="Jo S.H."/>
            <person name="Lee B.W."/>
            <person name="Cho H.T."/>
            <person name="Choi H.S."/>
            <person name="Lee M.S."/>
            <person name="Yu Y."/>
            <person name="Do Choi Y."/>
            <person name="Park B.S."/>
            <person name="van Deynze A."/>
            <person name="Ashrafi H."/>
            <person name="Hill T."/>
            <person name="Kim W.T."/>
            <person name="Pai H.S."/>
            <person name="Ahn H.K."/>
            <person name="Yeam I."/>
            <person name="Giovannoni J.J."/>
            <person name="Rose J.K."/>
            <person name="Sorensen I."/>
            <person name="Lee S.J."/>
            <person name="Kim R.W."/>
            <person name="Choi I.Y."/>
            <person name="Choi B.S."/>
            <person name="Lim J.S."/>
            <person name="Lee Y.H."/>
            <person name="Choi D."/>
        </authorList>
    </citation>
    <scope>NUCLEOTIDE SEQUENCE [LARGE SCALE GENOMIC DNA]</scope>
    <source>
        <strain evidence="7">cv. CM334</strain>
    </source>
</reference>
<gene>
    <name evidence="6" type="ORF">T459_16164</name>
</gene>
<dbReference type="Proteomes" id="UP000222542">
    <property type="component" value="Unassembled WGS sequence"/>
</dbReference>
<dbReference type="Gramene" id="PHT78112">
    <property type="protein sequence ID" value="PHT78112"/>
    <property type="gene ID" value="T459_16164"/>
</dbReference>
<feature type="region of interest" description="Disordered" evidence="4">
    <location>
        <begin position="13"/>
        <end position="32"/>
    </location>
</feature>
<evidence type="ECO:0000259" key="5">
    <source>
        <dbReference type="Pfam" id="PF02902"/>
    </source>
</evidence>
<sequence>MLSSFSVLSYTYSNPKKAPRTPKKGKDKSRDRDDLVSLVDPSFKNTNLIEELKVFETINHYDYDHTGYINFATSSKCSTCKCQDCKAKHDGVINDINALTTSIKEITSKMSIIPSKRISYPYTPLEIKVAKRRKKEISKASLSIEKSKIATPLSLSCTFDQCTRDIGEHDEFHWVLVVVVLKQKRIQVYESMSGRRRSAPSSEIQKLAKILPTYLDINGFLDQKVLIDWSIIETYQHKIGNLSNVEYVEGIIQQPIGTLAGIAVFLLPLTPSISDGLQVPNDGLDAGLLRKNMLLFYGNTEK</sequence>
<dbReference type="SUPFAM" id="SSF54001">
    <property type="entry name" value="Cysteine proteinases"/>
    <property type="match status" value="1"/>
</dbReference>
<dbReference type="GO" id="GO:0008234">
    <property type="term" value="F:cysteine-type peptidase activity"/>
    <property type="evidence" value="ECO:0007669"/>
    <property type="project" value="InterPro"/>
</dbReference>
<keyword evidence="7" id="KW-1185">Reference proteome</keyword>
<evidence type="ECO:0000256" key="3">
    <source>
        <dbReference type="ARBA" id="ARBA00022801"/>
    </source>
</evidence>
<evidence type="ECO:0000313" key="7">
    <source>
        <dbReference type="Proteomes" id="UP000222542"/>
    </source>
</evidence>
<accession>A0A2G2Z7Y2</accession>
<keyword evidence="2" id="KW-0645">Protease</keyword>
<evidence type="ECO:0000256" key="4">
    <source>
        <dbReference type="SAM" id="MobiDB-lite"/>
    </source>
</evidence>
<evidence type="ECO:0000313" key="6">
    <source>
        <dbReference type="EMBL" id="PHT78112.1"/>
    </source>
</evidence>
<feature type="compositionally biased region" description="Basic residues" evidence="4">
    <location>
        <begin position="17"/>
        <end position="27"/>
    </location>
</feature>
<evidence type="ECO:0000256" key="2">
    <source>
        <dbReference type="ARBA" id="ARBA00022670"/>
    </source>
</evidence>
<dbReference type="AlphaFoldDB" id="A0A2G2Z7Y2"/>
<proteinExistence type="inferred from homology"/>
<comment type="similarity">
    <text evidence="1">Belongs to the peptidase C48 family.</text>
</comment>
<dbReference type="Gene3D" id="3.40.395.10">
    <property type="entry name" value="Adenoviral Proteinase, Chain A"/>
    <property type="match status" value="1"/>
</dbReference>
<dbReference type="InterPro" id="IPR003653">
    <property type="entry name" value="Peptidase_C48_C"/>
</dbReference>